<evidence type="ECO:0000256" key="1">
    <source>
        <dbReference type="ARBA" id="ARBA00004141"/>
    </source>
</evidence>
<dbReference type="Pfam" id="PF03323">
    <property type="entry name" value="GerA"/>
    <property type="match status" value="1"/>
</dbReference>
<feature type="compositionally biased region" description="Basic residues" evidence="5">
    <location>
        <begin position="492"/>
        <end position="502"/>
    </location>
</feature>
<proteinExistence type="inferred from homology"/>
<name>A0ABS6GNP2_9BACI</name>
<dbReference type="PANTHER" id="PTHR22550:SF5">
    <property type="entry name" value="LEUCINE ZIPPER PROTEIN 4"/>
    <property type="match status" value="1"/>
</dbReference>
<dbReference type="InterPro" id="IPR004995">
    <property type="entry name" value="Spore_Ger"/>
</dbReference>
<comment type="subcellular location">
    <subcellularLocation>
        <location evidence="4">Cell membrane</location>
    </subcellularLocation>
    <subcellularLocation>
        <location evidence="1">Membrane</location>
        <topology evidence="1">Multi-pass membrane protein</topology>
    </subcellularLocation>
</comment>
<dbReference type="RefSeq" id="WP_216687143.1">
    <property type="nucleotide sequence ID" value="NZ_CAUPKR010000006.1"/>
</dbReference>
<dbReference type="PIRSF" id="PIRSF005690">
    <property type="entry name" value="GerBA"/>
    <property type="match status" value="1"/>
</dbReference>
<evidence type="ECO:0000256" key="5">
    <source>
        <dbReference type="SAM" id="MobiDB-lite"/>
    </source>
</evidence>
<comment type="caution">
    <text evidence="7">The sequence shown here is derived from an EMBL/GenBank/DDBJ whole genome shotgun (WGS) entry which is preliminary data.</text>
</comment>
<dbReference type="InterPro" id="IPR050768">
    <property type="entry name" value="UPF0353/GerABKA_families"/>
</dbReference>
<gene>
    <name evidence="7" type="ORF">KQ486_06860</name>
</gene>
<evidence type="ECO:0000313" key="7">
    <source>
        <dbReference type="EMBL" id="MBU6080734.1"/>
    </source>
</evidence>
<evidence type="ECO:0000256" key="2">
    <source>
        <dbReference type="ARBA" id="ARBA00005278"/>
    </source>
</evidence>
<sequence>MKRKSMKKKQQSLFPCTLEELQTELKEKAMNNNPDFVMKIVETESEQRIGFYFLYTIVKPQVLYDQIISPVQKAKMTLDIQSIDHMIVLPDSKQKSNLDEIGQLLIQGSVCIYIENDQMSLLHSVPLQEHRSIERAETESLIFGPQIAFTNSIGTNLNMIRNMVDTPHLKIEKFIIGNRIPTEVQMMYMDDIANDENVIELRNRLTSLRTEDVMNSAVLSQQIEDNPYSIFPQFMVSELPDRFSYSIKEGKIGILVDNSPSGIIAPITFSSFFESTDDIYGRWIIGFFTRLMRMFAMIVSITLTPIYVAALTFHYEVIPEALLLSLGESRNRVPFPPLLETLILETMMEFIREAGARLPTKVGQTMGIVGGIVIGQAVVQAGFTSNILIILVALSALASFTTPDYVMGSSLRILRFPIIIFAGFLGFVGFFFMLAFIIIHLLRLRSLHRPYTAPIYPFRFTDFDQSQVRIPFVLNKERPVSNLPKKTERQGRNSHNHPLFKTRGKDIDE</sequence>
<dbReference type="PANTHER" id="PTHR22550">
    <property type="entry name" value="SPORE GERMINATION PROTEIN"/>
    <property type="match status" value="1"/>
</dbReference>
<keyword evidence="3 4" id="KW-0472">Membrane</keyword>
<keyword evidence="8" id="KW-1185">Reference proteome</keyword>
<dbReference type="EMBL" id="JAHLZF010000008">
    <property type="protein sequence ID" value="MBU6080734.1"/>
    <property type="molecule type" value="Genomic_DNA"/>
</dbReference>
<feature type="transmembrane region" description="Helical" evidence="6">
    <location>
        <begin position="291"/>
        <end position="313"/>
    </location>
</feature>
<feature type="transmembrane region" description="Helical" evidence="6">
    <location>
        <begin position="372"/>
        <end position="398"/>
    </location>
</feature>
<reference evidence="7 8" key="1">
    <citation type="journal article" date="2011" name="Int. J. Syst. Evol. Microbiol.">
        <title>Allobacillus halotolerans gen. nov., sp. nov. isolated from shrimp paste.</title>
        <authorList>
            <person name="Sheu S.Y."/>
            <person name="Arun A.B."/>
            <person name="Jiang S.R."/>
            <person name="Young C.C."/>
            <person name="Chen W.M."/>
        </authorList>
    </citation>
    <scope>NUCLEOTIDE SEQUENCE [LARGE SCALE GENOMIC DNA]</scope>
    <source>
        <strain evidence="7 8">LMG 24826</strain>
    </source>
</reference>
<evidence type="ECO:0000313" key="8">
    <source>
        <dbReference type="Proteomes" id="UP000812672"/>
    </source>
</evidence>
<dbReference type="Proteomes" id="UP000812672">
    <property type="component" value="Unassembled WGS sequence"/>
</dbReference>
<keyword evidence="6" id="KW-0812">Transmembrane</keyword>
<comment type="similarity">
    <text evidence="2 4">Belongs to the GerABKA family.</text>
</comment>
<protein>
    <submittedName>
        <fullName evidence="7">Spore germination protein</fullName>
    </submittedName>
</protein>
<keyword evidence="6" id="KW-1133">Transmembrane helix</keyword>
<feature type="transmembrane region" description="Helical" evidence="6">
    <location>
        <begin position="418"/>
        <end position="442"/>
    </location>
</feature>
<evidence type="ECO:0000256" key="6">
    <source>
        <dbReference type="SAM" id="Phobius"/>
    </source>
</evidence>
<accession>A0ABS6GNP2</accession>
<evidence type="ECO:0000256" key="4">
    <source>
        <dbReference type="PIRNR" id="PIRNR005690"/>
    </source>
</evidence>
<organism evidence="7 8">
    <name type="scientific">Allobacillus halotolerans</name>
    <dbReference type="NCBI Taxonomy" id="570278"/>
    <lineage>
        <taxon>Bacteria</taxon>
        <taxon>Bacillati</taxon>
        <taxon>Bacillota</taxon>
        <taxon>Bacilli</taxon>
        <taxon>Bacillales</taxon>
        <taxon>Bacillaceae</taxon>
        <taxon>Allobacillus</taxon>
    </lineage>
</organism>
<feature type="region of interest" description="Disordered" evidence="5">
    <location>
        <begin position="483"/>
        <end position="509"/>
    </location>
</feature>
<evidence type="ECO:0000256" key="3">
    <source>
        <dbReference type="ARBA" id="ARBA00023136"/>
    </source>
</evidence>